<proteinExistence type="predicted"/>
<keyword evidence="3" id="KW-1185">Reference proteome</keyword>
<evidence type="ECO:0000313" key="3">
    <source>
        <dbReference type="Proteomes" id="UP001190700"/>
    </source>
</evidence>
<dbReference type="EMBL" id="LGRX02005564">
    <property type="protein sequence ID" value="KAK3278194.1"/>
    <property type="molecule type" value="Genomic_DNA"/>
</dbReference>
<protein>
    <submittedName>
        <fullName evidence="2">Uncharacterized protein</fullName>
    </submittedName>
</protein>
<evidence type="ECO:0000256" key="1">
    <source>
        <dbReference type="SAM" id="MobiDB-lite"/>
    </source>
</evidence>
<organism evidence="2 3">
    <name type="scientific">Cymbomonas tetramitiformis</name>
    <dbReference type="NCBI Taxonomy" id="36881"/>
    <lineage>
        <taxon>Eukaryota</taxon>
        <taxon>Viridiplantae</taxon>
        <taxon>Chlorophyta</taxon>
        <taxon>Pyramimonadophyceae</taxon>
        <taxon>Pyramimonadales</taxon>
        <taxon>Pyramimonadaceae</taxon>
        <taxon>Cymbomonas</taxon>
    </lineage>
</organism>
<dbReference type="SUPFAM" id="SSF56672">
    <property type="entry name" value="DNA/RNA polymerases"/>
    <property type="match status" value="1"/>
</dbReference>
<gene>
    <name evidence="2" type="ORF">CYMTET_13851</name>
</gene>
<dbReference type="Proteomes" id="UP001190700">
    <property type="component" value="Unassembled WGS sequence"/>
</dbReference>
<dbReference type="AlphaFoldDB" id="A0AAE0LAY7"/>
<name>A0AAE0LAY7_9CHLO</name>
<comment type="caution">
    <text evidence="2">The sequence shown here is derived from an EMBL/GenBank/DDBJ whole genome shotgun (WGS) entry which is preliminary data.</text>
</comment>
<accession>A0AAE0LAY7</accession>
<sequence>MSSPTLGAKRGQPCAVIRVKKDADVVNDIVQAWQIYGAYKWLVMPMGLSNSPYCWRCIQGFSDLANPLTKLTKNLVPWEWDLERVAVEDSADHSPHVDPAGSGGSPQRLPIAFKSKQFSTMKLPCRELSRMQPRLHEDLVEVMDVHAMEHVPGPEDLRSPLGPEVEVVKGPKLEVTAREDILPGLTGPGP</sequence>
<reference evidence="2 3" key="1">
    <citation type="journal article" date="2015" name="Genome Biol. Evol.">
        <title>Comparative Genomics of a Bacterivorous Green Alga Reveals Evolutionary Causalities and Consequences of Phago-Mixotrophic Mode of Nutrition.</title>
        <authorList>
            <person name="Burns J.A."/>
            <person name="Paasch A."/>
            <person name="Narechania A."/>
            <person name="Kim E."/>
        </authorList>
    </citation>
    <scope>NUCLEOTIDE SEQUENCE [LARGE SCALE GENOMIC DNA]</scope>
    <source>
        <strain evidence="2 3">PLY_AMNH</strain>
    </source>
</reference>
<evidence type="ECO:0000313" key="2">
    <source>
        <dbReference type="EMBL" id="KAK3278194.1"/>
    </source>
</evidence>
<feature type="region of interest" description="Disordered" evidence="1">
    <location>
        <begin position="90"/>
        <end position="109"/>
    </location>
</feature>
<dbReference type="InterPro" id="IPR043502">
    <property type="entry name" value="DNA/RNA_pol_sf"/>
</dbReference>